<dbReference type="Gene3D" id="3.80.10.10">
    <property type="entry name" value="Ribonuclease Inhibitor"/>
    <property type="match status" value="3"/>
</dbReference>
<dbReference type="PANTHER" id="PTHR45712">
    <property type="entry name" value="AGAP008170-PA"/>
    <property type="match status" value="1"/>
</dbReference>
<sequence length="380" mass="44136">MLPLLLFFLPLVYGTESPLCAECDCQLGYGNLYSVNCTSDVTNLFEGWYWIDPNDKTYPFKVVTIANSRLDRLDKQFPRSSMESLSLLNCHITYISESTFGKLAYLEKLILSHNRIENLHPKAFAGVYSNRQYRFLPLKRLYLDHNSITSLDREVFKYSRDIEILSLAHNPLQAFTMQTVKAINSLDSLKKLDLSYTQLSTLPSRFRPSATLRYLDLDGNRFQEVPTELRALSKLRILHFSNNPIVRLTKESGFPNMTTLKILHMCNMSRLLEIGAGSLSELINLEQLYLSDNEELTVIHKDAFLKVDGYQESWPPVIELYLQNNKLSSLDMELLDWDVLEEIDLRHNSWRCECQYRWMTEDLFPNVILKSGGDQFKTLR</sequence>
<evidence type="ECO:0000313" key="3">
    <source>
        <dbReference type="EMBL" id="KAH0813520.1"/>
    </source>
</evidence>
<dbReference type="InterPro" id="IPR032675">
    <property type="entry name" value="LRR_dom_sf"/>
</dbReference>
<dbReference type="SUPFAM" id="SSF52058">
    <property type="entry name" value="L domain-like"/>
    <property type="match status" value="1"/>
</dbReference>
<dbReference type="SMART" id="SM00369">
    <property type="entry name" value="LRR_TYP"/>
    <property type="match status" value="6"/>
</dbReference>
<dbReference type="GO" id="GO:0005615">
    <property type="term" value="C:extracellular space"/>
    <property type="evidence" value="ECO:0007669"/>
    <property type="project" value="TreeGrafter"/>
</dbReference>
<evidence type="ECO:0000256" key="2">
    <source>
        <dbReference type="ARBA" id="ARBA00022737"/>
    </source>
</evidence>
<evidence type="ECO:0000313" key="4">
    <source>
        <dbReference type="Proteomes" id="UP000719412"/>
    </source>
</evidence>
<dbReference type="AlphaFoldDB" id="A0A8J6H7N6"/>
<keyword evidence="2" id="KW-0677">Repeat</keyword>
<dbReference type="InterPro" id="IPR003591">
    <property type="entry name" value="Leu-rich_rpt_typical-subtyp"/>
</dbReference>
<dbReference type="Pfam" id="PF00560">
    <property type="entry name" value="LRR_1"/>
    <property type="match status" value="1"/>
</dbReference>
<dbReference type="Proteomes" id="UP000719412">
    <property type="component" value="Unassembled WGS sequence"/>
</dbReference>
<evidence type="ECO:0000256" key="1">
    <source>
        <dbReference type="ARBA" id="ARBA00022614"/>
    </source>
</evidence>
<organism evidence="3 4">
    <name type="scientific">Tenebrio molitor</name>
    <name type="common">Yellow mealworm beetle</name>
    <dbReference type="NCBI Taxonomy" id="7067"/>
    <lineage>
        <taxon>Eukaryota</taxon>
        <taxon>Metazoa</taxon>
        <taxon>Ecdysozoa</taxon>
        <taxon>Arthropoda</taxon>
        <taxon>Hexapoda</taxon>
        <taxon>Insecta</taxon>
        <taxon>Pterygota</taxon>
        <taxon>Neoptera</taxon>
        <taxon>Endopterygota</taxon>
        <taxon>Coleoptera</taxon>
        <taxon>Polyphaga</taxon>
        <taxon>Cucujiformia</taxon>
        <taxon>Tenebrionidae</taxon>
        <taxon>Tenebrio</taxon>
    </lineage>
</organism>
<dbReference type="InterPro" id="IPR001611">
    <property type="entry name" value="Leu-rich_rpt"/>
</dbReference>
<dbReference type="EMBL" id="JABDTM020025200">
    <property type="protein sequence ID" value="KAH0813520.1"/>
    <property type="molecule type" value="Genomic_DNA"/>
</dbReference>
<keyword evidence="1" id="KW-0433">Leucine-rich repeat</keyword>
<dbReference type="PANTHER" id="PTHR45712:SF22">
    <property type="entry name" value="INSULIN-LIKE GROWTH FACTOR-BINDING PROTEIN COMPLEX ACID LABILE SUBUNIT"/>
    <property type="match status" value="1"/>
</dbReference>
<name>A0A8J6H7N6_TENMO</name>
<gene>
    <name evidence="3" type="ORF">GEV33_009274</name>
</gene>
<reference evidence="3" key="2">
    <citation type="submission" date="2021-08" db="EMBL/GenBank/DDBJ databases">
        <authorList>
            <person name="Eriksson T."/>
        </authorList>
    </citation>
    <scope>NUCLEOTIDE SEQUENCE</scope>
    <source>
        <strain evidence="3">Stoneville</strain>
        <tissue evidence="3">Whole head</tissue>
    </source>
</reference>
<comment type="caution">
    <text evidence="3">The sequence shown here is derived from an EMBL/GenBank/DDBJ whole genome shotgun (WGS) entry which is preliminary data.</text>
</comment>
<proteinExistence type="predicted"/>
<dbReference type="PROSITE" id="PS51450">
    <property type="entry name" value="LRR"/>
    <property type="match status" value="1"/>
</dbReference>
<protein>
    <submittedName>
        <fullName evidence="3">Uncharacterized protein</fullName>
    </submittedName>
</protein>
<dbReference type="Pfam" id="PF13855">
    <property type="entry name" value="LRR_8"/>
    <property type="match status" value="2"/>
</dbReference>
<keyword evidence="4" id="KW-1185">Reference proteome</keyword>
<accession>A0A8J6H7N6</accession>
<dbReference type="InterPro" id="IPR050333">
    <property type="entry name" value="SLRP"/>
</dbReference>
<reference evidence="3" key="1">
    <citation type="journal article" date="2020" name="J Insects Food Feed">
        <title>The yellow mealworm (Tenebrio molitor) genome: a resource for the emerging insects as food and feed industry.</title>
        <authorList>
            <person name="Eriksson T."/>
            <person name="Andere A."/>
            <person name="Kelstrup H."/>
            <person name="Emery V."/>
            <person name="Picard C."/>
        </authorList>
    </citation>
    <scope>NUCLEOTIDE SEQUENCE</scope>
    <source>
        <strain evidence="3">Stoneville</strain>
        <tissue evidence="3">Whole head</tissue>
    </source>
</reference>